<evidence type="ECO:0000256" key="2">
    <source>
        <dbReference type="SAM" id="SignalP"/>
    </source>
</evidence>
<sequence length="358" mass="40423">MTLSYVLFLCFQIWSDKAVIQIANEKLSSIEVPNIEICGYGSDIKITRCDFTKKDWSKTINPDCIRQDDGVSYLYQKPVADLSYCYVFMSNKSLLFSDESNDLRQIIVYFKILNLTGAEKASLSVPAVAVQLLDPSFDPLTGKVRDSKMGKSATDNLRLQLNNFAGIQNFSTVVKMTKSVYREIPSGDFKSLLGLIPNYINITTLTAYTQYFPLHNNPNFTDDTDTGFFQLTVGSYLQQVQTEKRVRNLFSALGVAGGGFSAICIIYIVLFGDRKTRPWGIMHYLVKSEVERFGRMDNVPLLFNGDGKESSLTPEERIARMENPKQYEKSVIFLGACDCFCLVTRLHKTSISVRVMTK</sequence>
<protein>
    <submittedName>
        <fullName evidence="3">10425_t:CDS:1</fullName>
    </submittedName>
</protein>
<evidence type="ECO:0000256" key="1">
    <source>
        <dbReference type="SAM" id="Phobius"/>
    </source>
</evidence>
<organism evidence="3 4">
    <name type="scientific">Ambispora gerdemannii</name>
    <dbReference type="NCBI Taxonomy" id="144530"/>
    <lineage>
        <taxon>Eukaryota</taxon>
        <taxon>Fungi</taxon>
        <taxon>Fungi incertae sedis</taxon>
        <taxon>Mucoromycota</taxon>
        <taxon>Glomeromycotina</taxon>
        <taxon>Glomeromycetes</taxon>
        <taxon>Archaeosporales</taxon>
        <taxon>Ambisporaceae</taxon>
        <taxon>Ambispora</taxon>
    </lineage>
</organism>
<keyword evidence="4" id="KW-1185">Reference proteome</keyword>
<evidence type="ECO:0000313" key="3">
    <source>
        <dbReference type="EMBL" id="CAG8580073.1"/>
    </source>
</evidence>
<feature type="signal peptide" evidence="2">
    <location>
        <begin position="1"/>
        <end position="18"/>
    </location>
</feature>
<keyword evidence="1" id="KW-0812">Transmembrane</keyword>
<dbReference type="EMBL" id="CAJVPL010001618">
    <property type="protein sequence ID" value="CAG8580073.1"/>
    <property type="molecule type" value="Genomic_DNA"/>
</dbReference>
<name>A0A9N9BW86_9GLOM</name>
<comment type="caution">
    <text evidence="3">The sequence shown here is derived from an EMBL/GenBank/DDBJ whole genome shotgun (WGS) entry which is preliminary data.</text>
</comment>
<proteinExistence type="predicted"/>
<keyword evidence="1" id="KW-0472">Membrane</keyword>
<accession>A0A9N9BW86</accession>
<feature type="transmembrane region" description="Helical" evidence="1">
    <location>
        <begin position="249"/>
        <end position="272"/>
    </location>
</feature>
<dbReference type="OrthoDB" id="2339353at2759"/>
<dbReference type="Proteomes" id="UP000789831">
    <property type="component" value="Unassembled WGS sequence"/>
</dbReference>
<dbReference type="AlphaFoldDB" id="A0A9N9BW86"/>
<keyword evidence="1" id="KW-1133">Transmembrane helix</keyword>
<feature type="chain" id="PRO_5040495843" evidence="2">
    <location>
        <begin position="19"/>
        <end position="358"/>
    </location>
</feature>
<gene>
    <name evidence="3" type="ORF">AGERDE_LOCUS8076</name>
</gene>
<keyword evidence="2" id="KW-0732">Signal</keyword>
<reference evidence="3" key="1">
    <citation type="submission" date="2021-06" db="EMBL/GenBank/DDBJ databases">
        <authorList>
            <person name="Kallberg Y."/>
            <person name="Tangrot J."/>
            <person name="Rosling A."/>
        </authorList>
    </citation>
    <scope>NUCLEOTIDE SEQUENCE</scope>
    <source>
        <strain evidence="3">MT106</strain>
    </source>
</reference>
<evidence type="ECO:0000313" key="4">
    <source>
        <dbReference type="Proteomes" id="UP000789831"/>
    </source>
</evidence>